<dbReference type="RefSeq" id="WP_255228639.1">
    <property type="nucleotide sequence ID" value="NZ_JAJEKE010000018.1"/>
</dbReference>
<comment type="caution">
    <text evidence="5">The sequence shown here is derived from an EMBL/GenBank/DDBJ whole genome shotgun (WGS) entry which is preliminary data.</text>
</comment>
<dbReference type="PANTHER" id="PTHR11712:SF336">
    <property type="entry name" value="3-OXOACYL-[ACYL-CARRIER-PROTEIN] SYNTHASE, MITOCHONDRIAL"/>
    <property type="match status" value="1"/>
</dbReference>
<evidence type="ECO:0000259" key="4">
    <source>
        <dbReference type="PROSITE" id="PS52004"/>
    </source>
</evidence>
<protein>
    <submittedName>
        <fullName evidence="5">Beta-ketoacyl-[acyl-carrier-protein] synthase family protein</fullName>
    </submittedName>
</protein>
<dbReference type="PROSITE" id="PS52004">
    <property type="entry name" value="KS3_2"/>
    <property type="match status" value="1"/>
</dbReference>
<comment type="similarity">
    <text evidence="1 3">Belongs to the thiolase-like superfamily. Beta-ketoacyl-ACP synthases family.</text>
</comment>
<keyword evidence="2 3" id="KW-0808">Transferase</keyword>
<dbReference type="InterPro" id="IPR014030">
    <property type="entry name" value="Ketoacyl_synth_N"/>
</dbReference>
<dbReference type="Proteomes" id="UP001651880">
    <property type="component" value="Unassembled WGS sequence"/>
</dbReference>
<dbReference type="CDD" id="cd00834">
    <property type="entry name" value="KAS_I_II"/>
    <property type="match status" value="1"/>
</dbReference>
<dbReference type="PROSITE" id="PS00606">
    <property type="entry name" value="KS3_1"/>
    <property type="match status" value="1"/>
</dbReference>
<dbReference type="PANTHER" id="PTHR11712">
    <property type="entry name" value="POLYKETIDE SYNTHASE-RELATED"/>
    <property type="match status" value="1"/>
</dbReference>
<dbReference type="InterPro" id="IPR018201">
    <property type="entry name" value="Ketoacyl_synth_AS"/>
</dbReference>
<gene>
    <name evidence="5" type="ORF">LJD61_16455</name>
</gene>
<evidence type="ECO:0000313" key="5">
    <source>
        <dbReference type="EMBL" id="MCQ1531119.1"/>
    </source>
</evidence>
<dbReference type="InterPro" id="IPR016039">
    <property type="entry name" value="Thiolase-like"/>
</dbReference>
<reference evidence="5 6" key="1">
    <citation type="submission" date="2021-10" db="EMBL/GenBank/DDBJ databases">
        <title>Lutispora strain m25 sp. nov., a thermophilic, non-spore-forming bacterium isolated from a lab-scale methanogenic bioreactor digesting anaerobic sludge.</title>
        <authorList>
            <person name="El Houari A."/>
            <person name="Mcdonald J."/>
        </authorList>
    </citation>
    <scope>NUCLEOTIDE SEQUENCE [LARGE SCALE GENOMIC DNA]</scope>
    <source>
        <strain evidence="6">m25</strain>
    </source>
</reference>
<dbReference type="Pfam" id="PF00109">
    <property type="entry name" value="ketoacyl-synt"/>
    <property type="match status" value="1"/>
</dbReference>
<feature type="domain" description="Ketosynthase family 3 (KS3)" evidence="4">
    <location>
        <begin position="1"/>
        <end position="402"/>
    </location>
</feature>
<dbReference type="InterPro" id="IPR020841">
    <property type="entry name" value="PKS_Beta-ketoAc_synthase_dom"/>
</dbReference>
<proteinExistence type="inferred from homology"/>
<evidence type="ECO:0000256" key="3">
    <source>
        <dbReference type="RuleBase" id="RU003694"/>
    </source>
</evidence>
<dbReference type="SUPFAM" id="SSF53901">
    <property type="entry name" value="Thiolase-like"/>
    <property type="match status" value="2"/>
</dbReference>
<evidence type="ECO:0000256" key="1">
    <source>
        <dbReference type="ARBA" id="ARBA00008467"/>
    </source>
</evidence>
<dbReference type="Pfam" id="PF02801">
    <property type="entry name" value="Ketoacyl-synt_C"/>
    <property type="match status" value="1"/>
</dbReference>
<dbReference type="InterPro" id="IPR000794">
    <property type="entry name" value="Beta-ketoacyl_synthase"/>
</dbReference>
<accession>A0ABT1NIQ2</accession>
<evidence type="ECO:0000256" key="2">
    <source>
        <dbReference type="ARBA" id="ARBA00022679"/>
    </source>
</evidence>
<dbReference type="SMART" id="SM00825">
    <property type="entry name" value="PKS_KS"/>
    <property type="match status" value="1"/>
</dbReference>
<sequence>MGDIVLTGMGVVSTAGHSLEIFWDNLLRGHVTYKPLEEFANNSNYRYCVGSKIEDMSWRDRVEKEYLNTYGRVSSYAISAASSAILDAGLTTEDIKSARIAVCVGTTMGEINAEERITELKYSKDFVDIDRVLLDSYNTENIGNAVRKALGLCGPVYVVPTACAAGNYAFALGKRLIEWEYADIAIVGGVDTFSRVAFTGFQRLLSLSPDLCRPFDKNRKGLIVGEGCGIVVLEKESTATARKARILGRLLGVGLTSDRYHMTAPHPEGDGAIRAMKRALEEAGLLSSDIDYVSAHGTGTSVNDRIEVKAMEQVFGTNSIPAVSSIKSMLGHAMGAASALELIASIQMMHNDKILPTVNHVETDSELLIDCVPNVARDASIEFVMSNSFAFGGQVSSIVVKKG</sequence>
<dbReference type="Gene3D" id="3.40.47.10">
    <property type="match status" value="2"/>
</dbReference>
<dbReference type="EMBL" id="JAJEKE010000018">
    <property type="protein sequence ID" value="MCQ1531119.1"/>
    <property type="molecule type" value="Genomic_DNA"/>
</dbReference>
<organism evidence="5 6">
    <name type="scientific">Lutispora saccharofermentans</name>
    <dbReference type="NCBI Taxonomy" id="3024236"/>
    <lineage>
        <taxon>Bacteria</taxon>
        <taxon>Bacillati</taxon>
        <taxon>Bacillota</taxon>
        <taxon>Clostridia</taxon>
        <taxon>Lutisporales</taxon>
        <taxon>Lutisporaceae</taxon>
        <taxon>Lutispora</taxon>
    </lineage>
</organism>
<keyword evidence="6" id="KW-1185">Reference proteome</keyword>
<name>A0ABT1NIQ2_9FIRM</name>
<dbReference type="InterPro" id="IPR014031">
    <property type="entry name" value="Ketoacyl_synth_C"/>
</dbReference>
<evidence type="ECO:0000313" key="6">
    <source>
        <dbReference type="Proteomes" id="UP001651880"/>
    </source>
</evidence>